<feature type="region of interest" description="Disordered" evidence="1">
    <location>
        <begin position="522"/>
        <end position="546"/>
    </location>
</feature>
<protein>
    <submittedName>
        <fullName evidence="3">Rab3 GTPase-activating protein catalytic subunit</fullName>
    </submittedName>
</protein>
<feature type="region of interest" description="Disordered" evidence="1">
    <location>
        <begin position="46"/>
        <end position="97"/>
    </location>
</feature>
<accession>A0A199UN86</accession>
<evidence type="ECO:0000313" key="3">
    <source>
        <dbReference type="EMBL" id="OAY66085.1"/>
    </source>
</evidence>
<dbReference type="EMBL" id="LSRQ01006509">
    <property type="protein sequence ID" value="OAY66085.1"/>
    <property type="molecule type" value="Genomic_DNA"/>
</dbReference>
<dbReference type="InterPro" id="IPR045700">
    <property type="entry name" value="Rab3GAP1"/>
</dbReference>
<proteinExistence type="predicted"/>
<dbReference type="AlphaFoldDB" id="A0A199UN86"/>
<dbReference type="PANTHER" id="PTHR21422">
    <property type="entry name" value="RAB3 GTPASE-ACTIVATING PROTEIN CATALYTIC SUBUNIT"/>
    <property type="match status" value="1"/>
</dbReference>
<gene>
    <name evidence="3" type="ORF">ACMD2_10389</name>
</gene>
<sequence>MEPSSSSSSSATAATSTAATSTASLSLVSRAKTALHSAAAKAERVFTDIKADLKSDRDRDGQAQREMRKSTDREMVVSDASNESEEEVPELKSMDEGGSNFQRECTFPPASVIKQLALAIETGKNCKTMNDLVRCFGDSSSVKEKSSLNLSLVKSLVLREKEDKSISGFYGDEEVHSLACSLFNPGDHFLERKNESNSSALGQTSLLKDLHGVPPESFVFQISLIIGGMNSLQKMASFWHFLVLELRKLWSKEQPIPRTPLDAGPDLNSCLLHQQFQVINCCIARKQRKKAAKELLDSVLKQASLENSDSIDSSSNLLYARSSSGNNVLRLGADHPSEKELTMLETGGPSSDRGTYQRSGRVGAEDWKAANPGCVLEDFVRWHSPPDWTADDRDDGSVDGEGSSRRGRLSRRMQKEGNLWRELWETAKALPTAEQTPLFDEDLAVESIFTALEDISPAKFFEQLFVSILSVGFAVAEAALPADSNLSKLFYECKDYISAVYQADLWNEKLDDICKVSLFSKKNPKADPSSSPSPATLDENSASSPSAVPCCRSFIIICGTTKLAIQ</sequence>
<name>A0A199UN86_ANACO</name>
<organism evidence="3 4">
    <name type="scientific">Ananas comosus</name>
    <name type="common">Pineapple</name>
    <name type="synonym">Ananas ananas</name>
    <dbReference type="NCBI Taxonomy" id="4615"/>
    <lineage>
        <taxon>Eukaryota</taxon>
        <taxon>Viridiplantae</taxon>
        <taxon>Streptophyta</taxon>
        <taxon>Embryophyta</taxon>
        <taxon>Tracheophyta</taxon>
        <taxon>Spermatophyta</taxon>
        <taxon>Magnoliopsida</taxon>
        <taxon>Liliopsida</taxon>
        <taxon>Poales</taxon>
        <taxon>Bromeliaceae</taxon>
        <taxon>Bromelioideae</taxon>
        <taxon>Ananas</taxon>
    </lineage>
</organism>
<dbReference type="GO" id="GO:0005096">
    <property type="term" value="F:GTPase activator activity"/>
    <property type="evidence" value="ECO:0007669"/>
    <property type="project" value="InterPro"/>
</dbReference>
<dbReference type="PANTHER" id="PTHR21422:SF10">
    <property type="entry name" value="RAB3 GTPASE-ACTIVATING PROTEIN CATALYTIC SUBUNIT"/>
    <property type="match status" value="1"/>
</dbReference>
<feature type="compositionally biased region" description="Basic and acidic residues" evidence="1">
    <location>
        <begin position="46"/>
        <end position="76"/>
    </location>
</feature>
<evidence type="ECO:0000313" key="4">
    <source>
        <dbReference type="Proteomes" id="UP000092600"/>
    </source>
</evidence>
<reference evidence="3 4" key="1">
    <citation type="journal article" date="2016" name="DNA Res.">
        <title>The draft genome of MD-2 pineapple using hybrid error correction of long reads.</title>
        <authorList>
            <person name="Redwan R.M."/>
            <person name="Saidin A."/>
            <person name="Kumar S.V."/>
        </authorList>
    </citation>
    <scope>NUCLEOTIDE SEQUENCE [LARGE SCALE GENOMIC DNA]</scope>
    <source>
        <strain evidence="4">cv. MD2</strain>
        <tissue evidence="3">Leaf</tissue>
    </source>
</reference>
<dbReference type="Proteomes" id="UP000092600">
    <property type="component" value="Unassembled WGS sequence"/>
</dbReference>
<comment type="caution">
    <text evidence="3">The sequence shown here is derived from an EMBL/GenBank/DDBJ whole genome shotgun (WGS) entry which is preliminary data.</text>
</comment>
<dbReference type="InterPro" id="IPR026147">
    <property type="entry name" value="Rab3GAP1_conserved"/>
</dbReference>
<feature type="region of interest" description="Disordered" evidence="1">
    <location>
        <begin position="386"/>
        <end position="411"/>
    </location>
</feature>
<dbReference type="STRING" id="4615.A0A199UN86"/>
<evidence type="ECO:0000256" key="1">
    <source>
        <dbReference type="SAM" id="MobiDB-lite"/>
    </source>
</evidence>
<feature type="region of interest" description="Disordered" evidence="1">
    <location>
        <begin position="1"/>
        <end position="24"/>
    </location>
</feature>
<evidence type="ECO:0000259" key="2">
    <source>
        <dbReference type="Pfam" id="PF13890"/>
    </source>
</evidence>
<feature type="domain" description="Rab3GAP catalytic subunit conserved" evidence="2">
    <location>
        <begin position="367"/>
        <end position="453"/>
    </location>
</feature>
<dbReference type="Pfam" id="PF13890">
    <property type="entry name" value="Rab3-GTPase_cat"/>
    <property type="match status" value="1"/>
</dbReference>